<dbReference type="AlphaFoldDB" id="A0A820RA56"/>
<dbReference type="EMBL" id="CAJOAZ010030387">
    <property type="protein sequence ID" value="CAF4432584.1"/>
    <property type="molecule type" value="Genomic_DNA"/>
</dbReference>
<evidence type="ECO:0000313" key="2">
    <source>
        <dbReference type="Proteomes" id="UP000663844"/>
    </source>
</evidence>
<accession>A0A820RA56</accession>
<protein>
    <submittedName>
        <fullName evidence="1">Uncharacterized protein</fullName>
    </submittedName>
</protein>
<reference evidence="1" key="1">
    <citation type="submission" date="2021-02" db="EMBL/GenBank/DDBJ databases">
        <authorList>
            <person name="Nowell W R."/>
        </authorList>
    </citation>
    <scope>NUCLEOTIDE SEQUENCE</scope>
</reference>
<name>A0A820RA56_9BILA</name>
<evidence type="ECO:0000313" key="1">
    <source>
        <dbReference type="EMBL" id="CAF4432584.1"/>
    </source>
</evidence>
<gene>
    <name evidence="1" type="ORF">OXD698_LOCUS53322</name>
</gene>
<feature type="non-terminal residue" evidence="1">
    <location>
        <position position="64"/>
    </location>
</feature>
<comment type="caution">
    <text evidence="1">The sequence shown here is derived from an EMBL/GenBank/DDBJ whole genome shotgun (WGS) entry which is preliminary data.</text>
</comment>
<proteinExistence type="predicted"/>
<organism evidence="1 2">
    <name type="scientific">Adineta steineri</name>
    <dbReference type="NCBI Taxonomy" id="433720"/>
    <lineage>
        <taxon>Eukaryota</taxon>
        <taxon>Metazoa</taxon>
        <taxon>Spiralia</taxon>
        <taxon>Gnathifera</taxon>
        <taxon>Rotifera</taxon>
        <taxon>Eurotatoria</taxon>
        <taxon>Bdelloidea</taxon>
        <taxon>Adinetida</taxon>
        <taxon>Adinetidae</taxon>
        <taxon>Adineta</taxon>
    </lineage>
</organism>
<sequence length="64" mass="7395">MKTLKNIVSRQRRQIRPPLPKSLDNLPHPLPPLYTITKKNLNFLLYDGILGQKRGLIFASQNDI</sequence>
<dbReference type="Proteomes" id="UP000663844">
    <property type="component" value="Unassembled WGS sequence"/>
</dbReference>
<feature type="non-terminal residue" evidence="1">
    <location>
        <position position="1"/>
    </location>
</feature>